<reference evidence="1 2" key="1">
    <citation type="journal article" name="Front. Microbiol.">
        <title>Sugar Metabolism of the First Thermophilic Planctomycete Thermogutta terrifontis: Comparative Genomic and Transcriptomic Approaches.</title>
        <authorList>
            <person name="Elcheninov A.G."/>
            <person name="Menzel P."/>
            <person name="Gudbergsdottir S.R."/>
            <person name="Slesarev A.I."/>
            <person name="Kadnikov V.V."/>
            <person name="Krogh A."/>
            <person name="Bonch-Osmolovskaya E.A."/>
            <person name="Peng X."/>
            <person name="Kublanov I.V."/>
        </authorList>
    </citation>
    <scope>NUCLEOTIDE SEQUENCE [LARGE SCALE GENOMIC DNA]</scope>
    <source>
        <strain evidence="1 2">R1</strain>
    </source>
</reference>
<dbReference type="InterPro" id="IPR017853">
    <property type="entry name" value="GH"/>
</dbReference>
<gene>
    <name evidence="1" type="ORF">THTE_1888</name>
</gene>
<protein>
    <recommendedName>
        <fullName evidence="3">Collagen-binding domain-containing protein</fullName>
    </recommendedName>
</protein>
<organism evidence="1 2">
    <name type="scientific">Thermogutta terrifontis</name>
    <dbReference type="NCBI Taxonomy" id="1331910"/>
    <lineage>
        <taxon>Bacteria</taxon>
        <taxon>Pseudomonadati</taxon>
        <taxon>Planctomycetota</taxon>
        <taxon>Planctomycetia</taxon>
        <taxon>Pirellulales</taxon>
        <taxon>Thermoguttaceae</taxon>
        <taxon>Thermogutta</taxon>
    </lineage>
</organism>
<evidence type="ECO:0000313" key="2">
    <source>
        <dbReference type="Proteomes" id="UP000215086"/>
    </source>
</evidence>
<dbReference type="AlphaFoldDB" id="A0A286REV1"/>
<dbReference type="RefSeq" id="WP_095414794.1">
    <property type="nucleotide sequence ID" value="NZ_CP018477.1"/>
</dbReference>
<dbReference type="Proteomes" id="UP000215086">
    <property type="component" value="Chromosome"/>
</dbReference>
<dbReference type="KEGG" id="ttf:THTE_1888"/>
<proteinExistence type="predicted"/>
<accession>A0A286REV1</accession>
<dbReference type="Gene3D" id="3.20.20.80">
    <property type="entry name" value="Glycosidases"/>
    <property type="match status" value="1"/>
</dbReference>
<keyword evidence="2" id="KW-1185">Reference proteome</keyword>
<dbReference type="OrthoDB" id="257148at2"/>
<evidence type="ECO:0008006" key="3">
    <source>
        <dbReference type="Google" id="ProtNLM"/>
    </source>
</evidence>
<dbReference type="EMBL" id="CP018477">
    <property type="protein sequence ID" value="ASV74490.1"/>
    <property type="molecule type" value="Genomic_DNA"/>
</dbReference>
<dbReference type="SUPFAM" id="SSF51445">
    <property type="entry name" value="(Trans)glycosidases"/>
    <property type="match status" value="1"/>
</dbReference>
<evidence type="ECO:0000313" key="1">
    <source>
        <dbReference type="EMBL" id="ASV74490.1"/>
    </source>
</evidence>
<name>A0A286REV1_9BACT</name>
<sequence length="468" mass="54262">MDRSLRQMSALSWPLILFLIGIAHGGEVSNSIRPWSQNPRYWEYKGKPVMLIGGSKDDNLFQIPDLREHLDEMVQVGANYIRNTMSDRPDKGFEVYPFKKLSNGKYDLNQWNEEYWNRFENMLRWTAERDIIVQIEVWDRFDYSRDNWEVHPYNSKNNVNYSYEESGFAEHYPEHPGANKQPFFFTTPYQRNNRVVFPYQQRFVDKLLSYSLQYGHVLYCIDNETSGEEAWARFWAEYIQKCANELGKTVCITEMWDDRDLTAPRHRRTLDHPELYAFAEVSQNNHQKGETHWKNFLWVRDYVANQPRPLNSVKIYGADTGRYGTDQDGVERFWRLLLGGAAAVRFHRPDSGLGLSEKAKASIRAARKVESVLPWWELEPNLAILRDREPNEAYAALSPGKGCVVFFTNGGSVEVDVSNLPKTLAVRWINVSTGEWASRDSLPTTSRVILKAPAAGPWVAVITGEQKN</sequence>